<reference evidence="2" key="1">
    <citation type="submission" date="2018-02" db="EMBL/GenBank/DDBJ databases">
        <title>Rhizophora mucronata_Transcriptome.</title>
        <authorList>
            <person name="Meera S.P."/>
            <person name="Sreeshan A."/>
            <person name="Augustine A."/>
        </authorList>
    </citation>
    <scope>NUCLEOTIDE SEQUENCE</scope>
    <source>
        <tissue evidence="2">Leaf</tissue>
    </source>
</reference>
<dbReference type="EMBL" id="GGEC01059101">
    <property type="protein sequence ID" value="MBX39585.1"/>
    <property type="molecule type" value="Transcribed_RNA"/>
</dbReference>
<sequence>MQLPTLPTYQSTSRPTKYSAVSSLDQYT</sequence>
<evidence type="ECO:0000313" key="2">
    <source>
        <dbReference type="EMBL" id="MBX39585.1"/>
    </source>
</evidence>
<feature type="region of interest" description="Disordered" evidence="1">
    <location>
        <begin position="1"/>
        <end position="28"/>
    </location>
</feature>
<evidence type="ECO:0000256" key="1">
    <source>
        <dbReference type="SAM" id="MobiDB-lite"/>
    </source>
</evidence>
<organism evidence="2">
    <name type="scientific">Rhizophora mucronata</name>
    <name type="common">Asiatic mangrove</name>
    <dbReference type="NCBI Taxonomy" id="61149"/>
    <lineage>
        <taxon>Eukaryota</taxon>
        <taxon>Viridiplantae</taxon>
        <taxon>Streptophyta</taxon>
        <taxon>Embryophyta</taxon>
        <taxon>Tracheophyta</taxon>
        <taxon>Spermatophyta</taxon>
        <taxon>Magnoliopsida</taxon>
        <taxon>eudicotyledons</taxon>
        <taxon>Gunneridae</taxon>
        <taxon>Pentapetalae</taxon>
        <taxon>rosids</taxon>
        <taxon>fabids</taxon>
        <taxon>Malpighiales</taxon>
        <taxon>Rhizophoraceae</taxon>
        <taxon>Rhizophora</taxon>
    </lineage>
</organism>
<protein>
    <submittedName>
        <fullName evidence="2">Uncharacterized protein</fullName>
    </submittedName>
</protein>
<name>A0A2P2NAU1_RHIMU</name>
<dbReference type="AlphaFoldDB" id="A0A2P2NAU1"/>
<accession>A0A2P2NAU1</accession>
<proteinExistence type="predicted"/>